<evidence type="ECO:0000313" key="3">
    <source>
        <dbReference type="EMBL" id="SVA06929.1"/>
    </source>
</evidence>
<proteinExistence type="predicted"/>
<dbReference type="PANTHER" id="PTHR43244:SF1">
    <property type="entry name" value="5,10-METHYLENETETRAHYDROMETHANOPTERIN REDUCTASE"/>
    <property type="match status" value="1"/>
</dbReference>
<dbReference type="InterPro" id="IPR036661">
    <property type="entry name" value="Luciferase-like_sf"/>
</dbReference>
<name>A0A381STW5_9ZZZZ</name>
<gene>
    <name evidence="3" type="ORF">METZ01_LOCUS59783</name>
</gene>
<protein>
    <recommendedName>
        <fullName evidence="2">Luciferase-like domain-containing protein</fullName>
    </recommendedName>
</protein>
<dbReference type="Gene3D" id="3.20.20.30">
    <property type="entry name" value="Luciferase-like domain"/>
    <property type="match status" value="1"/>
</dbReference>
<sequence>VRLGLGIDVWSEQRVELPLRRILLAERLGFDSVWTAEIYGADAITPLAFLAAHTRYLRLGSAAAQVPARPPTTTAMQFGTLEALAPGRVVCGLGLSGPRVAEGWYGQPWGSPNQRLRDYVAIVRQAFRREGPVAHDGPELSLPYTGPGSVGAGRPLTSILHMNPDIPIFLATGGPANVRLTAEVADGWLPLGYTPGSAHLYEEDLAEGLRRGGRTMDDLEVQTGAMLHLTDDVGAALDAVRPGVAMRVGGYGTASHNFHREAMVRRGFSEAADRIVELFAAGRREEAAAAVPDDYLDDGALVGSRRRIAERFEQWCSTATTGLTVRPSTVDEMELVVELAGCEPRSDVEVPPGPAF</sequence>
<accession>A0A381STW5</accession>
<dbReference type="GO" id="GO:0016705">
    <property type="term" value="F:oxidoreductase activity, acting on paired donors, with incorporation or reduction of molecular oxygen"/>
    <property type="evidence" value="ECO:0007669"/>
    <property type="project" value="InterPro"/>
</dbReference>
<evidence type="ECO:0000259" key="2">
    <source>
        <dbReference type="Pfam" id="PF00296"/>
    </source>
</evidence>
<reference evidence="3" key="1">
    <citation type="submission" date="2018-05" db="EMBL/GenBank/DDBJ databases">
        <authorList>
            <person name="Lanie J.A."/>
            <person name="Ng W.-L."/>
            <person name="Kazmierczak K.M."/>
            <person name="Andrzejewski T.M."/>
            <person name="Davidsen T.M."/>
            <person name="Wayne K.J."/>
            <person name="Tettelin H."/>
            <person name="Glass J.I."/>
            <person name="Rusch D."/>
            <person name="Podicherti R."/>
            <person name="Tsui H.-C.T."/>
            <person name="Winkler M.E."/>
        </authorList>
    </citation>
    <scope>NUCLEOTIDE SEQUENCE</scope>
</reference>
<keyword evidence="1" id="KW-0560">Oxidoreductase</keyword>
<feature type="non-terminal residue" evidence="3">
    <location>
        <position position="1"/>
    </location>
</feature>
<dbReference type="PANTHER" id="PTHR43244">
    <property type="match status" value="1"/>
</dbReference>
<organism evidence="3">
    <name type="scientific">marine metagenome</name>
    <dbReference type="NCBI Taxonomy" id="408172"/>
    <lineage>
        <taxon>unclassified sequences</taxon>
        <taxon>metagenomes</taxon>
        <taxon>ecological metagenomes</taxon>
    </lineage>
</organism>
<dbReference type="Pfam" id="PF00296">
    <property type="entry name" value="Bac_luciferase"/>
    <property type="match status" value="1"/>
</dbReference>
<dbReference type="InterPro" id="IPR050564">
    <property type="entry name" value="F420-G6PD/mer"/>
</dbReference>
<dbReference type="InterPro" id="IPR011251">
    <property type="entry name" value="Luciferase-like_dom"/>
</dbReference>
<dbReference type="EMBL" id="UINC01003507">
    <property type="protein sequence ID" value="SVA06929.1"/>
    <property type="molecule type" value="Genomic_DNA"/>
</dbReference>
<evidence type="ECO:0000256" key="1">
    <source>
        <dbReference type="ARBA" id="ARBA00023002"/>
    </source>
</evidence>
<dbReference type="CDD" id="cd01097">
    <property type="entry name" value="Tetrahydromethanopterin_reductase"/>
    <property type="match status" value="1"/>
</dbReference>
<feature type="domain" description="Luciferase-like" evidence="2">
    <location>
        <begin position="20"/>
        <end position="318"/>
    </location>
</feature>
<dbReference type="SUPFAM" id="SSF51679">
    <property type="entry name" value="Bacterial luciferase-like"/>
    <property type="match status" value="1"/>
</dbReference>
<dbReference type="AlphaFoldDB" id="A0A381STW5"/>